<comment type="subcellular location">
    <subcellularLocation>
        <location evidence="1">Membrane</location>
    </subcellularLocation>
</comment>
<keyword evidence="3" id="KW-0812">Transmembrane</keyword>
<evidence type="ECO:0000259" key="4">
    <source>
        <dbReference type="Pfam" id="PF01757"/>
    </source>
</evidence>
<evidence type="ECO:0000256" key="1">
    <source>
        <dbReference type="ARBA" id="ARBA00004370"/>
    </source>
</evidence>
<feature type="transmembrane region" description="Helical" evidence="3">
    <location>
        <begin position="275"/>
        <end position="293"/>
    </location>
</feature>
<evidence type="ECO:0000313" key="5">
    <source>
        <dbReference type="EMBL" id="QNR67053.1"/>
    </source>
</evidence>
<keyword evidence="3" id="KW-1133">Transmembrane helix</keyword>
<feature type="transmembrane region" description="Helical" evidence="3">
    <location>
        <begin position="238"/>
        <end position="255"/>
    </location>
</feature>
<keyword evidence="5" id="KW-0012">Acyltransferase</keyword>
<dbReference type="GO" id="GO:0016747">
    <property type="term" value="F:acyltransferase activity, transferring groups other than amino-acyl groups"/>
    <property type="evidence" value="ECO:0007669"/>
    <property type="project" value="InterPro"/>
</dbReference>
<gene>
    <name evidence="5" type="ORF">IAQ67_25375</name>
</gene>
<name>A0A7H0Y7J5_9BACL</name>
<feature type="transmembrane region" description="Helical" evidence="3">
    <location>
        <begin position="112"/>
        <end position="137"/>
    </location>
</feature>
<feature type="transmembrane region" description="Helical" evidence="3">
    <location>
        <begin position="74"/>
        <end position="92"/>
    </location>
</feature>
<sequence>MSIFNERNRTVDILRFIAIVSIIIAHASPNELLFRIRNFDVVLMVLLMGVSFNISQKEHSVKYNSYILKRFKRLIISTWIFLTAFFALFYMISNFSNKNLFFDIKTIVLSFAFNGGIGYVWVMYVFFVVSLFSPLILQLSEKIKSNNKYLLLLIFLYMIYHCSVSLNRLLPVNLGGNLQNYILTPFGYCLIAAVGIRFKNLNKKEILVMSSVLLSIFLIFMLLYKFKSTQDFKYPPTIYYISYGLFVSFALYLIFNQQWVQNLIFNRFVFFYSKVSLNLYFLHIISIYTLNFYGQNIPLISEYFIARFLFIICSAMLMTYLYECLIANWLKKRALKKIIKCIRCSLLR</sequence>
<feature type="domain" description="Acyltransferase 3" evidence="4">
    <location>
        <begin position="11"/>
        <end position="317"/>
    </location>
</feature>
<evidence type="ECO:0000256" key="3">
    <source>
        <dbReference type="SAM" id="Phobius"/>
    </source>
</evidence>
<evidence type="ECO:0000313" key="6">
    <source>
        <dbReference type="Proteomes" id="UP000516384"/>
    </source>
</evidence>
<protein>
    <submittedName>
        <fullName evidence="5">Acyltransferase</fullName>
    </submittedName>
</protein>
<feature type="transmembrane region" description="Helical" evidence="3">
    <location>
        <begin position="34"/>
        <end position="54"/>
    </location>
</feature>
<feature type="transmembrane region" description="Helical" evidence="3">
    <location>
        <begin position="206"/>
        <end position="226"/>
    </location>
</feature>
<dbReference type="EMBL" id="CP061172">
    <property type="protein sequence ID" value="QNR67053.1"/>
    <property type="molecule type" value="Genomic_DNA"/>
</dbReference>
<dbReference type="AlphaFoldDB" id="A0A7H0Y7J5"/>
<accession>A0A7H0Y7J5</accession>
<comment type="similarity">
    <text evidence="2">Belongs to the acyltransferase 3 family.</text>
</comment>
<keyword evidence="3" id="KW-0472">Membrane</keyword>
<keyword evidence="5" id="KW-0808">Transferase</keyword>
<feature type="transmembrane region" description="Helical" evidence="3">
    <location>
        <begin position="12"/>
        <end position="28"/>
    </location>
</feature>
<organism evidence="5 6">
    <name type="scientific">Paenibacillus peoriae</name>
    <dbReference type="NCBI Taxonomy" id="59893"/>
    <lineage>
        <taxon>Bacteria</taxon>
        <taxon>Bacillati</taxon>
        <taxon>Bacillota</taxon>
        <taxon>Bacilli</taxon>
        <taxon>Bacillales</taxon>
        <taxon>Paenibacillaceae</taxon>
        <taxon>Paenibacillus</taxon>
    </lineage>
</organism>
<evidence type="ECO:0000256" key="2">
    <source>
        <dbReference type="ARBA" id="ARBA00007400"/>
    </source>
</evidence>
<dbReference type="Proteomes" id="UP000516384">
    <property type="component" value="Chromosome"/>
</dbReference>
<proteinExistence type="inferred from homology"/>
<dbReference type="Pfam" id="PF01757">
    <property type="entry name" value="Acyl_transf_3"/>
    <property type="match status" value="1"/>
</dbReference>
<feature type="transmembrane region" description="Helical" evidence="3">
    <location>
        <begin position="178"/>
        <end position="194"/>
    </location>
</feature>
<reference evidence="5 6" key="1">
    <citation type="submission" date="2020-09" db="EMBL/GenBank/DDBJ databases">
        <title>Characterization of Paenibacillus peoriae strain ZF390 with broad-spectrum antimicrobial activity as a potential biocontrol agent.</title>
        <authorList>
            <person name="Li L."/>
            <person name="Zhao Y."/>
            <person name="Li B."/>
            <person name="Xie X."/>
        </authorList>
    </citation>
    <scope>NUCLEOTIDE SEQUENCE [LARGE SCALE GENOMIC DNA]</scope>
    <source>
        <strain evidence="5 6">ZF390</strain>
    </source>
</reference>
<dbReference type="InterPro" id="IPR002656">
    <property type="entry name" value="Acyl_transf_3_dom"/>
</dbReference>
<feature type="transmembrane region" description="Helical" evidence="3">
    <location>
        <begin position="149"/>
        <end position="166"/>
    </location>
</feature>
<feature type="transmembrane region" description="Helical" evidence="3">
    <location>
        <begin position="305"/>
        <end position="330"/>
    </location>
</feature>